<proteinExistence type="predicted"/>
<dbReference type="AlphaFoldDB" id="L8HIA8"/>
<reference evidence="3 4" key="1">
    <citation type="journal article" date="2013" name="Genome Biol.">
        <title>Genome of Acanthamoeba castellanii highlights extensive lateral gene transfer and early evolution of tyrosine kinase signaling.</title>
        <authorList>
            <person name="Clarke M."/>
            <person name="Lohan A.J."/>
            <person name="Liu B."/>
            <person name="Lagkouvardos I."/>
            <person name="Roy S."/>
            <person name="Zafar N."/>
            <person name="Bertelli C."/>
            <person name="Schilde C."/>
            <person name="Kianianmomeni A."/>
            <person name="Burglin T.R."/>
            <person name="Frech C."/>
            <person name="Turcotte B."/>
            <person name="Kopec K.O."/>
            <person name="Synnott J.M."/>
            <person name="Choo C."/>
            <person name="Paponov I."/>
            <person name="Finkler A."/>
            <person name="Soon Heng Tan C."/>
            <person name="Hutchins A.P."/>
            <person name="Weinmeier T."/>
            <person name="Rattei T."/>
            <person name="Chu J.S."/>
            <person name="Gimenez G."/>
            <person name="Irimia M."/>
            <person name="Rigden D.J."/>
            <person name="Fitzpatrick D.A."/>
            <person name="Lorenzo-Morales J."/>
            <person name="Bateman A."/>
            <person name="Chiu C.H."/>
            <person name="Tang P."/>
            <person name="Hegemann P."/>
            <person name="Fromm H."/>
            <person name="Raoult D."/>
            <person name="Greub G."/>
            <person name="Miranda-Saavedra D."/>
            <person name="Chen N."/>
            <person name="Nash P."/>
            <person name="Ginger M.L."/>
            <person name="Horn M."/>
            <person name="Schaap P."/>
            <person name="Caler L."/>
            <person name="Loftus B."/>
        </authorList>
    </citation>
    <scope>NUCLEOTIDE SEQUENCE [LARGE SCALE GENOMIC DNA]</scope>
    <source>
        <strain evidence="3 4">Neff</strain>
    </source>
</reference>
<feature type="domain" description="EGF-like" evidence="2">
    <location>
        <begin position="257"/>
        <end position="294"/>
    </location>
</feature>
<keyword evidence="1" id="KW-1015">Disulfide bond</keyword>
<evidence type="ECO:0000256" key="1">
    <source>
        <dbReference type="PROSITE-ProRule" id="PRU00076"/>
    </source>
</evidence>
<dbReference type="InterPro" id="IPR000742">
    <property type="entry name" value="EGF"/>
</dbReference>
<dbReference type="EMBL" id="KB007820">
    <property type="protein sequence ID" value="ELR24433.1"/>
    <property type="molecule type" value="Genomic_DNA"/>
</dbReference>
<evidence type="ECO:0000313" key="3">
    <source>
        <dbReference type="EMBL" id="ELR24433.1"/>
    </source>
</evidence>
<accession>L8HIA8</accession>
<dbReference type="PROSITE" id="PS00022">
    <property type="entry name" value="EGF_1"/>
    <property type="match status" value="1"/>
</dbReference>
<sequence length="839" mass="90209">MIGLNTTVPQVAADDYTVTVTKVQISDWCHHLDWTDADEEWAWNFIVDGESRCVTGRTDNSLPWEQALQWEADFTTQSSQLTLKIDAWEKDAPGAMCVWANGDYPTKRVQSEIVFPPMTAGQEANWTKSMTFAYTDNMRGYTCSTTVQGNVAKLTSTTVTEGEPRITAATIVLAGGIPRLRISGKELNPDPQESPVVQVTADGGGGSTTGCISSSIVASAVQITCDLVKPESAVVSSLDLQVQVQTRFGLSRIATAAFAQCGQECQNGGECWWSKDIADVECVCPELYYGDWCQNEYSKDEPILLSTAPLGGDYTLETETVIALEGRVIPELTLAMSARCQVSRGMPGQITVGDYRMIQKDDVVWEGPVVPTGGRFVAQSDSLTIGGLCVMPPGHLAAYMRSKDPDGTLSHLKVAVVWAAAANGSSLRRESKAKGTFMLYGPLDMASSMVRAVGNEADGGEMRVLREQSVRVSLLDKKGRNRVGGEDADLFFLDFSSGPSLQPQAGVDGGVAKQFRYAGCRKNEDDPSCAYYEFTMTFLFSGTYRATVLALASGDSRLVELNKQELMFDVQGMGDLALPAALPLFDTNLAQTVSPNTGAADRLGVLEGLFERVQGKWFSQRQTVSVAFESGPSEVSMGSVHTVLAQGIDDPFFCDTHTDQLKAGVMTRSLKPWRKVGNVPRQFALSSVSVGEAECVSSVSVNVVLVHNAPDDVRITLTRVGKQSAAPRATNISTTIVLKDFGTATMPQEITFRTVPGLSALAGRPVRADWVLDVQQRAGSTGKGFVRDWGLNVASDNCLNLEGGPAICGFGPGQLFARGATDDDDVHLECPAGGIITEI</sequence>
<dbReference type="GeneID" id="14925456"/>
<feature type="disulfide bond" evidence="1">
    <location>
        <begin position="261"/>
        <end position="271"/>
    </location>
</feature>
<evidence type="ECO:0000313" key="4">
    <source>
        <dbReference type="Proteomes" id="UP000011083"/>
    </source>
</evidence>
<feature type="disulfide bond" evidence="1">
    <location>
        <begin position="265"/>
        <end position="282"/>
    </location>
</feature>
<keyword evidence="4" id="KW-1185">Reference proteome</keyword>
<dbReference type="RefSeq" id="XP_004355005.1">
    <property type="nucleotide sequence ID" value="XM_004354953.1"/>
</dbReference>
<dbReference type="VEuPathDB" id="AmoebaDB:ACA1_021590"/>
<dbReference type="Gene3D" id="2.10.25.10">
    <property type="entry name" value="Laminin"/>
    <property type="match status" value="1"/>
</dbReference>
<gene>
    <name evidence="3" type="ORF">ACA1_021590</name>
</gene>
<name>L8HIA8_ACACF</name>
<feature type="non-terminal residue" evidence="3">
    <location>
        <position position="839"/>
    </location>
</feature>
<dbReference type="PROSITE" id="PS50026">
    <property type="entry name" value="EGF_3"/>
    <property type="match status" value="1"/>
</dbReference>
<protein>
    <recommendedName>
        <fullName evidence="2">EGF-like domain-containing protein</fullName>
    </recommendedName>
</protein>
<organism evidence="3 4">
    <name type="scientific">Acanthamoeba castellanii (strain ATCC 30010 / Neff)</name>
    <dbReference type="NCBI Taxonomy" id="1257118"/>
    <lineage>
        <taxon>Eukaryota</taxon>
        <taxon>Amoebozoa</taxon>
        <taxon>Discosea</taxon>
        <taxon>Longamoebia</taxon>
        <taxon>Centramoebida</taxon>
        <taxon>Acanthamoebidae</taxon>
        <taxon>Acanthamoeba</taxon>
    </lineage>
</organism>
<dbReference type="Proteomes" id="UP000011083">
    <property type="component" value="Unassembled WGS sequence"/>
</dbReference>
<dbReference type="KEGG" id="acan:ACA1_021590"/>
<evidence type="ECO:0000259" key="2">
    <source>
        <dbReference type="PROSITE" id="PS50026"/>
    </source>
</evidence>
<dbReference type="OrthoDB" id="9972657at2759"/>
<keyword evidence="1" id="KW-0245">EGF-like domain</keyword>
<feature type="disulfide bond" evidence="1">
    <location>
        <begin position="284"/>
        <end position="293"/>
    </location>
</feature>
<dbReference type="SUPFAM" id="SSF57196">
    <property type="entry name" value="EGF/Laminin"/>
    <property type="match status" value="1"/>
</dbReference>